<proteinExistence type="inferred from homology"/>
<evidence type="ECO:0000313" key="3">
    <source>
        <dbReference type="EMBL" id="MFD1862041.1"/>
    </source>
</evidence>
<dbReference type="EMBL" id="JBHUFW010000004">
    <property type="protein sequence ID" value="MFD1862041.1"/>
    <property type="molecule type" value="Genomic_DNA"/>
</dbReference>
<dbReference type="SMART" id="SM00044">
    <property type="entry name" value="CYCc"/>
    <property type="match status" value="1"/>
</dbReference>
<dbReference type="SUPFAM" id="SSF55073">
    <property type="entry name" value="Nucleotide cyclase"/>
    <property type="match status" value="1"/>
</dbReference>
<protein>
    <submittedName>
        <fullName evidence="3">Adenylate/guanylate cyclase domain-containing protein</fullName>
    </submittedName>
</protein>
<comment type="similarity">
    <text evidence="1">Belongs to the adenylyl cyclase class-3 family.</text>
</comment>
<dbReference type="Pfam" id="PF00211">
    <property type="entry name" value="Guanylate_cyc"/>
    <property type="match status" value="1"/>
</dbReference>
<dbReference type="RefSeq" id="WP_204890907.1">
    <property type="nucleotide sequence ID" value="NZ_JBHUFW010000004.1"/>
</dbReference>
<gene>
    <name evidence="3" type="ORF">ACFSDB_03825</name>
</gene>
<dbReference type="Pfam" id="PF19363">
    <property type="entry name" value="DUF5939"/>
    <property type="match status" value="1"/>
</dbReference>
<organism evidence="3 4">
    <name type="scientific">Planococcus chinensis</name>
    <dbReference type="NCBI Taxonomy" id="272917"/>
    <lineage>
        <taxon>Bacteria</taxon>
        <taxon>Bacillati</taxon>
        <taxon>Bacillota</taxon>
        <taxon>Bacilli</taxon>
        <taxon>Bacillales</taxon>
        <taxon>Caryophanaceae</taxon>
        <taxon>Planococcus</taxon>
    </lineage>
</organism>
<evidence type="ECO:0000259" key="2">
    <source>
        <dbReference type="PROSITE" id="PS50125"/>
    </source>
</evidence>
<dbReference type="InterPro" id="IPR045983">
    <property type="entry name" value="GUC-dom-containing_N"/>
</dbReference>
<dbReference type="PANTHER" id="PTHR43081:SF19">
    <property type="entry name" value="PH-SENSITIVE ADENYLATE CYCLASE RV1264"/>
    <property type="match status" value="1"/>
</dbReference>
<accession>A0ABW4QEN7</accession>
<evidence type="ECO:0000313" key="4">
    <source>
        <dbReference type="Proteomes" id="UP001597273"/>
    </source>
</evidence>
<dbReference type="PANTHER" id="PTHR43081">
    <property type="entry name" value="ADENYLATE CYCLASE, TERMINAL-DIFFERENTIATION SPECIFIC-RELATED"/>
    <property type="match status" value="1"/>
</dbReference>
<feature type="domain" description="Guanylate cyclase" evidence="2">
    <location>
        <begin position="429"/>
        <end position="546"/>
    </location>
</feature>
<sequence length="598" mass="66037">MALKPRIYSAEKEYALPKETLWQVLADNNRLNEYIGLFPVTFRNIAKEQGGIFYREAQAKALGLVPLLWQEYPFQWEEGKSYTVERFYPEGPVKHYTWGIEFLDTREANKTRIRVSGTFVPRNALGILAIDLIAAPSVKKTLAYMDDFLAAGATEAHQAPQKTTDHKVNLQEIGRLEGELRKYPVSEGFILALRSHLIHKSGHDAAQIEPYPVAREWQQDPDDVLRGMLYAAKAGMLTLSWNLICPNCRVSKTEHSSLAELQPEFHCDLCGVNYDVNFDQSVELHFSVHPSIRKAYAEVYCVGAPMITPHVKAQKIVRRGESAEFAVPPIDGLRLRVLQANHTAQVGSAEGAPSITYTDAGWSHASVSGSAPIRVENGSSADILVVLEEVSWRSEAVTAAKVTAMQEFRDLFSSEVLSPGQNIAIGHVTILFTDLVGSTSLYETAGDSSAYGQVRSHFDFLAARIAKNSGSVVKTIGDAVMAVFHVPGDGLKAALEIQRELADFNKTRGEAFVLRIGLFSGPAIAVNSNDRLDYFGRTVNIAARIESQGRGGDIVFPRNYLEQANLKSLLDDTGLEPFEAQLKGIEGDMELVRGTVRR</sequence>
<reference evidence="4" key="1">
    <citation type="journal article" date="2019" name="Int. J. Syst. Evol. Microbiol.">
        <title>The Global Catalogue of Microorganisms (GCM) 10K type strain sequencing project: providing services to taxonomists for standard genome sequencing and annotation.</title>
        <authorList>
            <consortium name="The Broad Institute Genomics Platform"/>
            <consortium name="The Broad Institute Genome Sequencing Center for Infectious Disease"/>
            <person name="Wu L."/>
            <person name="Ma J."/>
        </authorList>
    </citation>
    <scope>NUCLEOTIDE SEQUENCE [LARGE SCALE GENOMIC DNA]</scope>
    <source>
        <strain evidence="4">CGMCC 1.15475</strain>
    </source>
</reference>
<dbReference type="InterPro" id="IPR029787">
    <property type="entry name" value="Nucleotide_cyclase"/>
</dbReference>
<dbReference type="InterPro" id="IPR050697">
    <property type="entry name" value="Adenylyl/Guanylyl_Cyclase_3/4"/>
</dbReference>
<dbReference type="PROSITE" id="PS50125">
    <property type="entry name" value="GUANYLATE_CYCLASE_2"/>
    <property type="match status" value="1"/>
</dbReference>
<keyword evidence="4" id="KW-1185">Reference proteome</keyword>
<dbReference type="InterPro" id="IPR001054">
    <property type="entry name" value="A/G_cyclase"/>
</dbReference>
<dbReference type="Gene3D" id="3.30.70.1230">
    <property type="entry name" value="Nucleotide cyclase"/>
    <property type="match status" value="1"/>
</dbReference>
<dbReference type="Proteomes" id="UP001597273">
    <property type="component" value="Unassembled WGS sequence"/>
</dbReference>
<dbReference type="CDD" id="cd07302">
    <property type="entry name" value="CHD"/>
    <property type="match status" value="1"/>
</dbReference>
<evidence type="ECO:0000256" key="1">
    <source>
        <dbReference type="ARBA" id="ARBA00005381"/>
    </source>
</evidence>
<dbReference type="SUPFAM" id="SSF55961">
    <property type="entry name" value="Bet v1-like"/>
    <property type="match status" value="1"/>
</dbReference>
<name>A0ABW4QEN7_9BACL</name>
<comment type="caution">
    <text evidence="3">The sequence shown here is derived from an EMBL/GenBank/DDBJ whole genome shotgun (WGS) entry which is preliminary data.</text>
</comment>